<dbReference type="Proteomes" id="UP000192761">
    <property type="component" value="Unassembled WGS sequence"/>
</dbReference>
<feature type="signal peptide" evidence="1">
    <location>
        <begin position="1"/>
        <end position="19"/>
    </location>
</feature>
<name>A0A1W1XIS9_9NEIS</name>
<dbReference type="AlphaFoldDB" id="A0A1W1XIS9"/>
<evidence type="ECO:0000313" key="2">
    <source>
        <dbReference type="EMBL" id="SMC23732.1"/>
    </source>
</evidence>
<proteinExistence type="predicted"/>
<protein>
    <submittedName>
        <fullName evidence="2">Extracellular solute-binding protein, family 3</fullName>
    </submittedName>
</protein>
<sequence>MRKLLLACWCCLCMSVATADTIVYPRHQATHDPQLDYVLAVLKLAVQKSGKRYTLRQSDIIMVQSRAIEELARSNGSIDIIWTMTDADRETRLLPIRIPIDKGLIGWRIALLPPGRGELFSRVQTRQDLKPYTAGQMHDWPDTRILRDSGLKVETSSSYEALFKQLATGRFDYFPRSVLEISQELASHAELELALEQHIVIEYPAAFYFFVSRQRPQLAADLQRGLEAAISDGSFDRLFHRQFDPVLKQLQLEKRTRIHLENAWLPDSAPLNRQELWFAMPAPAPALQR</sequence>
<feature type="chain" id="PRO_5012325598" evidence="1">
    <location>
        <begin position="20"/>
        <end position="289"/>
    </location>
</feature>
<dbReference type="OrthoDB" id="547680at2"/>
<dbReference type="EMBL" id="FWXD01000008">
    <property type="protein sequence ID" value="SMC23732.1"/>
    <property type="molecule type" value="Genomic_DNA"/>
</dbReference>
<dbReference type="Gene3D" id="3.40.190.10">
    <property type="entry name" value="Periplasmic binding protein-like II"/>
    <property type="match status" value="2"/>
</dbReference>
<reference evidence="2 3" key="1">
    <citation type="submission" date="2017-04" db="EMBL/GenBank/DDBJ databases">
        <authorList>
            <person name="Afonso C.L."/>
            <person name="Miller P.J."/>
            <person name="Scott M.A."/>
            <person name="Spackman E."/>
            <person name="Goraichik I."/>
            <person name="Dimitrov K.M."/>
            <person name="Suarez D.L."/>
            <person name="Swayne D.E."/>
        </authorList>
    </citation>
    <scope>NUCLEOTIDE SEQUENCE [LARGE SCALE GENOMIC DNA]</scope>
    <source>
        <strain evidence="2 3">DSM 23236</strain>
    </source>
</reference>
<gene>
    <name evidence="2" type="ORF">SAMN02745857_01672</name>
</gene>
<organism evidence="2 3">
    <name type="scientific">Andreprevotia lacus DSM 23236</name>
    <dbReference type="NCBI Taxonomy" id="1121001"/>
    <lineage>
        <taxon>Bacteria</taxon>
        <taxon>Pseudomonadati</taxon>
        <taxon>Pseudomonadota</taxon>
        <taxon>Betaproteobacteria</taxon>
        <taxon>Neisseriales</taxon>
        <taxon>Chitinibacteraceae</taxon>
        <taxon>Andreprevotia</taxon>
    </lineage>
</organism>
<dbReference type="STRING" id="1121001.SAMN02745857_01672"/>
<evidence type="ECO:0000256" key="1">
    <source>
        <dbReference type="SAM" id="SignalP"/>
    </source>
</evidence>
<dbReference type="SUPFAM" id="SSF53850">
    <property type="entry name" value="Periplasmic binding protein-like II"/>
    <property type="match status" value="1"/>
</dbReference>
<evidence type="ECO:0000313" key="3">
    <source>
        <dbReference type="Proteomes" id="UP000192761"/>
    </source>
</evidence>
<keyword evidence="1" id="KW-0732">Signal</keyword>
<accession>A0A1W1XIS9</accession>
<keyword evidence="3" id="KW-1185">Reference proteome</keyword>